<dbReference type="InterPro" id="IPR038765">
    <property type="entry name" value="Papain-like_cys_pep_sf"/>
</dbReference>
<protein>
    <submittedName>
        <fullName evidence="6">Protein-glutamine gamma-glutamyltransferase E</fullName>
    </submittedName>
</protein>
<evidence type="ECO:0000259" key="4">
    <source>
        <dbReference type="Pfam" id="PF00927"/>
    </source>
</evidence>
<dbReference type="PANTHER" id="PTHR11590">
    <property type="entry name" value="PROTEIN-GLUTAMINE GAMMA-GLUTAMYLTRANSFERASE"/>
    <property type="match status" value="1"/>
</dbReference>
<dbReference type="InterPro" id="IPR036238">
    <property type="entry name" value="Transglutaminase_C_sf"/>
</dbReference>
<feature type="compositionally biased region" description="Acidic residues" evidence="3">
    <location>
        <begin position="156"/>
        <end position="170"/>
    </location>
</feature>
<dbReference type="InterPro" id="IPR023608">
    <property type="entry name" value="Transglutaminase_animal"/>
</dbReference>
<evidence type="ECO:0000256" key="2">
    <source>
        <dbReference type="PIRSR" id="PIRSR000459-2"/>
    </source>
</evidence>
<dbReference type="Pfam" id="PF00927">
    <property type="entry name" value="Transglut_C"/>
    <property type="match status" value="3"/>
</dbReference>
<dbReference type="GO" id="GO:0003810">
    <property type="term" value="F:protein-glutamine gamma-glutamyltransferase activity"/>
    <property type="evidence" value="ECO:0007669"/>
    <property type="project" value="InterPro"/>
</dbReference>
<evidence type="ECO:0000313" key="6">
    <source>
        <dbReference type="RefSeq" id="XP_008291239.1"/>
    </source>
</evidence>
<dbReference type="RefSeq" id="XP_008291239.1">
    <property type="nucleotide sequence ID" value="XM_008293017.1"/>
</dbReference>
<organism evidence="5 6">
    <name type="scientific">Stegastes partitus</name>
    <name type="common">bicolor damselfish</name>
    <dbReference type="NCBI Taxonomy" id="144197"/>
    <lineage>
        <taxon>Eukaryota</taxon>
        <taxon>Metazoa</taxon>
        <taxon>Chordata</taxon>
        <taxon>Craniata</taxon>
        <taxon>Vertebrata</taxon>
        <taxon>Euteleostomi</taxon>
        <taxon>Actinopterygii</taxon>
        <taxon>Neopterygii</taxon>
        <taxon>Teleostei</taxon>
        <taxon>Neoteleostei</taxon>
        <taxon>Acanthomorphata</taxon>
        <taxon>Ovalentaria</taxon>
        <taxon>Pomacentridae</taxon>
        <taxon>Stegastes</taxon>
    </lineage>
</organism>
<keyword evidence="2" id="KW-0106">Calcium</keyword>
<evidence type="ECO:0000313" key="5">
    <source>
        <dbReference type="Proteomes" id="UP000694891"/>
    </source>
</evidence>
<proteinExistence type="inferred from homology"/>
<feature type="domain" description="Transglutaminase C-terminal" evidence="4">
    <location>
        <begin position="508"/>
        <end position="603"/>
    </location>
</feature>
<feature type="binding site" evidence="2">
    <location>
        <position position="86"/>
    </location>
    <ligand>
        <name>Ca(2+)</name>
        <dbReference type="ChEBI" id="CHEBI:29108"/>
    </ligand>
</feature>
<dbReference type="GeneID" id="103365553"/>
<dbReference type="InterPro" id="IPR013783">
    <property type="entry name" value="Ig-like_fold"/>
</dbReference>
<dbReference type="PIRSF" id="PIRSF000459">
    <property type="entry name" value="TGM_EBP42"/>
    <property type="match status" value="1"/>
</dbReference>
<dbReference type="Gene3D" id="2.60.40.10">
    <property type="entry name" value="Immunoglobulins"/>
    <property type="match status" value="4"/>
</dbReference>
<dbReference type="SUPFAM" id="SSF49309">
    <property type="entry name" value="Transglutaminase, two C-terminal domains"/>
    <property type="match status" value="4"/>
</dbReference>
<dbReference type="InterPro" id="IPR036985">
    <property type="entry name" value="Transglutaminase-like_sf"/>
</dbReference>
<dbReference type="AlphaFoldDB" id="A0A9Y4NA09"/>
<comment type="cofactor">
    <cofactor evidence="2">
        <name>Ca(2+)</name>
        <dbReference type="ChEBI" id="CHEBI:29108"/>
    </cofactor>
    <text evidence="2">Binds 1 Ca(2+) ion per subunit.</text>
</comment>
<feature type="compositionally biased region" description="Acidic residues" evidence="3">
    <location>
        <begin position="361"/>
        <end position="372"/>
    </location>
</feature>
<dbReference type="InterPro" id="IPR050779">
    <property type="entry name" value="Transglutaminase"/>
</dbReference>
<comment type="similarity">
    <text evidence="1">Belongs to the transglutaminase superfamily. Transglutaminase family.</text>
</comment>
<dbReference type="Proteomes" id="UP000694891">
    <property type="component" value="Unplaced"/>
</dbReference>
<sequence>MTTEMFNFEENMVDICLKLLDRSLNYYDNPAKDARSRSDPIYVGRVITAMHCSVFRCGPASVKAVLEGHTDFKYDVPFVFAEVNADCIDWTVTDDGKKVRISSDTKRVGKFISTKRVGSRQREDITNTYKHPEGTDKERRNFVFATTRDYSRPEEMYEEIEEEDAGEVTTEEPGSGGTDEGATSEPLPPVTIRFKEVSRLINGKDVNLKLVLQSQSSDTRPLSIHISVQAMKYYGVPAGKILTEDKEETLLPGKVLSIPIVIPFSAYHRLMVENESMKVTAVITDKGDGENRYLATHDIVLMDPPISITAPAQVRLNALASGDVIFTNPINKTLTNCKMTFSGAGLFRRDIDCKPEEMYEEIEEEDAGEVTTEEPGSGGTDEGATSEPLPPVTIRFKEVSRLINGKDVNLKLVLQSQSNDSRPLSIHISVQAMKYYGVPAGKILTEDKEETLLPGKVLSVPIVIPFSAYHRLMVENESMKVTAVITDKGDGENRYLAMHNVVLMDPPISITAPAQVRLNEVTYGEVTFTNPINKTLTNCTMTFSGAGLFKKDLDFEIPDVLPNKSAHVKYHFAPYKKGVKTVIADFDCDSFRDIKGTCTVNVTE</sequence>
<keyword evidence="5" id="KW-1185">Reference proteome</keyword>
<dbReference type="Gene3D" id="3.90.260.10">
    <property type="entry name" value="Transglutaminase-like"/>
    <property type="match status" value="2"/>
</dbReference>
<feature type="domain" description="Transglutaminase C-terminal" evidence="4">
    <location>
        <begin position="192"/>
        <end position="281"/>
    </location>
</feature>
<feature type="binding site" evidence="2">
    <location>
        <position position="84"/>
    </location>
    <ligand>
        <name>Ca(2+)</name>
        <dbReference type="ChEBI" id="CHEBI:29108"/>
    </ligand>
</feature>
<dbReference type="FunFam" id="2.60.40.10:FF:000090">
    <property type="entry name" value="Protein-glutamine gamma-glutamyltransferase 2"/>
    <property type="match status" value="1"/>
</dbReference>
<name>A0A9Y4NA09_9TELE</name>
<reference evidence="6" key="1">
    <citation type="submission" date="2025-08" db="UniProtKB">
        <authorList>
            <consortium name="RefSeq"/>
        </authorList>
    </citation>
    <scope>IDENTIFICATION</scope>
</reference>
<feature type="binding site" evidence="2">
    <location>
        <position position="133"/>
    </location>
    <ligand>
        <name>Ca(2+)</name>
        <dbReference type="ChEBI" id="CHEBI:29108"/>
    </ligand>
</feature>
<evidence type="ECO:0000256" key="1">
    <source>
        <dbReference type="ARBA" id="ARBA00005968"/>
    </source>
</evidence>
<feature type="region of interest" description="Disordered" evidence="3">
    <location>
        <begin position="361"/>
        <end position="389"/>
    </location>
</feature>
<feature type="binding site" evidence="2">
    <location>
        <position position="138"/>
    </location>
    <ligand>
        <name>Ca(2+)</name>
        <dbReference type="ChEBI" id="CHEBI:29108"/>
    </ligand>
</feature>
<dbReference type="InterPro" id="IPR008958">
    <property type="entry name" value="Transglutaminase_C"/>
</dbReference>
<accession>A0A9Y4NA09</accession>
<feature type="region of interest" description="Disordered" evidence="3">
    <location>
        <begin position="153"/>
        <end position="187"/>
    </location>
</feature>
<dbReference type="SUPFAM" id="SSF54001">
    <property type="entry name" value="Cysteine proteinases"/>
    <property type="match status" value="2"/>
</dbReference>
<feature type="domain" description="Transglutaminase C-terminal" evidence="4">
    <location>
        <begin position="394"/>
        <end position="483"/>
    </location>
</feature>
<dbReference type="GO" id="GO:0046872">
    <property type="term" value="F:metal ion binding"/>
    <property type="evidence" value="ECO:0007669"/>
    <property type="project" value="UniProtKB-KW"/>
</dbReference>
<keyword evidence="2" id="KW-0479">Metal-binding</keyword>
<dbReference type="PANTHER" id="PTHR11590:SF81">
    <property type="entry name" value="PROTEIN-GLUTAMINE GAMMA-GLUTAMYLTRANSFERASE K-LIKE ISOFORM X4"/>
    <property type="match status" value="1"/>
</dbReference>
<gene>
    <name evidence="6" type="primary">LOC103365553</name>
</gene>
<evidence type="ECO:0000256" key="3">
    <source>
        <dbReference type="SAM" id="MobiDB-lite"/>
    </source>
</evidence>